<name>A0ABS2Y1A3_POLSP</name>
<dbReference type="EMBL" id="JAAWVQ010098892">
    <property type="protein sequence ID" value="MBN3280433.1"/>
    <property type="molecule type" value="Genomic_DNA"/>
</dbReference>
<evidence type="ECO:0000256" key="1">
    <source>
        <dbReference type="ARBA" id="ARBA00004141"/>
    </source>
</evidence>
<dbReference type="Proteomes" id="UP001166093">
    <property type="component" value="Unassembled WGS sequence"/>
</dbReference>
<evidence type="ECO:0000313" key="10">
    <source>
        <dbReference type="Proteomes" id="UP001166093"/>
    </source>
</evidence>
<evidence type="ECO:0000256" key="3">
    <source>
        <dbReference type="ARBA" id="ARBA00022448"/>
    </source>
</evidence>
<evidence type="ECO:0000256" key="7">
    <source>
        <dbReference type="ARBA" id="ARBA00023136"/>
    </source>
</evidence>
<dbReference type="Pfam" id="PF01496">
    <property type="entry name" value="V_ATPase_I"/>
    <property type="match status" value="3"/>
</dbReference>
<sequence>NMCNIDLTQQCLIAETWCPVADMDTIKQALHQGIASTQDWPLHMLGKLMFTDVQAWNSTELLNYVHTNFSQDSHDLKHFSKKILKTPYTIITCPFLIVVMFGDCGHGAIMLSFAVWMVFNETSLMKNKGSNEVIRTIAMNKLTFLNSYKMKMSVVLGIARMMFRVIISLFNHLSRGDCSSELNPNLIQSTELTLIFIYITFIWSSNTCHQQIQIVLYVLTLMVLIWWSSIHTLIDLAVWHGALSCWKNQSSDFLVILTLVAMPWMLLIKPFVLRASHLKSCAVDYGDAHRPLQLQLGVGLIIFAVFAVLTIAILLVMEGLSAFLHALRLLWYLN</sequence>
<evidence type="ECO:0000256" key="6">
    <source>
        <dbReference type="ARBA" id="ARBA00023065"/>
    </source>
</evidence>
<keyword evidence="3 8" id="KW-0813">Transport</keyword>
<evidence type="ECO:0000313" key="9">
    <source>
        <dbReference type="EMBL" id="MBN3280433.1"/>
    </source>
</evidence>
<evidence type="ECO:0000256" key="5">
    <source>
        <dbReference type="ARBA" id="ARBA00022989"/>
    </source>
</evidence>
<feature type="transmembrane region" description="Helical" evidence="8">
    <location>
        <begin position="215"/>
        <end position="234"/>
    </location>
</feature>
<protein>
    <recommendedName>
        <fullName evidence="8">V-type proton ATPase subunit a</fullName>
    </recommendedName>
</protein>
<feature type="transmembrane region" description="Helical" evidence="8">
    <location>
        <begin position="186"/>
        <end position="203"/>
    </location>
</feature>
<gene>
    <name evidence="9" type="primary">Atp6v0a1_2</name>
    <name evidence="9" type="ORF">GTO93_0019338</name>
</gene>
<feature type="non-terminal residue" evidence="9">
    <location>
        <position position="1"/>
    </location>
</feature>
<comment type="similarity">
    <text evidence="2 8">Belongs to the V-ATPase 116 kDa subunit family.</text>
</comment>
<dbReference type="PANTHER" id="PTHR11629:SF26">
    <property type="entry name" value="V-TYPE PROTON ATPASE 116 KDA SUBUNIT A 4"/>
    <property type="match status" value="1"/>
</dbReference>
<feature type="non-terminal residue" evidence="9">
    <location>
        <position position="334"/>
    </location>
</feature>
<keyword evidence="5 8" id="KW-1133">Transmembrane helix</keyword>
<proteinExistence type="inferred from homology"/>
<comment type="caution">
    <text evidence="9">The sequence shown here is derived from an EMBL/GenBank/DDBJ whole genome shotgun (WGS) entry which is preliminary data.</text>
</comment>
<keyword evidence="4 8" id="KW-0812">Transmembrane</keyword>
<feature type="transmembrane region" description="Helical" evidence="8">
    <location>
        <begin position="254"/>
        <end position="273"/>
    </location>
</feature>
<accession>A0ABS2Y1A3</accession>
<organism evidence="9 10">
    <name type="scientific">Polyodon spathula</name>
    <name type="common">North American paddlefish</name>
    <name type="synonym">Squalus spathula</name>
    <dbReference type="NCBI Taxonomy" id="7913"/>
    <lineage>
        <taxon>Eukaryota</taxon>
        <taxon>Metazoa</taxon>
        <taxon>Chordata</taxon>
        <taxon>Craniata</taxon>
        <taxon>Vertebrata</taxon>
        <taxon>Euteleostomi</taxon>
        <taxon>Actinopterygii</taxon>
        <taxon>Chondrostei</taxon>
        <taxon>Acipenseriformes</taxon>
        <taxon>Polyodontidae</taxon>
        <taxon>Polyodon</taxon>
    </lineage>
</organism>
<dbReference type="InterPro" id="IPR002490">
    <property type="entry name" value="V-ATPase_116kDa_su"/>
</dbReference>
<keyword evidence="8" id="KW-0375">Hydrogen ion transport</keyword>
<comment type="function">
    <text evidence="8">Essential component of the vacuolar proton pump (V-ATPase), a multimeric enzyme that catalyzes the translocation of protons across the membranes. Required for assembly and activity of the V-ATPase.</text>
</comment>
<feature type="transmembrane region" description="Helical" evidence="8">
    <location>
        <begin position="95"/>
        <end position="119"/>
    </location>
</feature>
<keyword evidence="6 8" id="KW-0406">Ion transport</keyword>
<dbReference type="PANTHER" id="PTHR11629">
    <property type="entry name" value="VACUOLAR PROTON ATPASES"/>
    <property type="match status" value="1"/>
</dbReference>
<comment type="subcellular location">
    <subcellularLocation>
        <location evidence="1">Membrane</location>
        <topology evidence="1">Multi-pass membrane protein</topology>
    </subcellularLocation>
</comment>
<feature type="transmembrane region" description="Helical" evidence="8">
    <location>
        <begin position="294"/>
        <end position="317"/>
    </location>
</feature>
<evidence type="ECO:0000256" key="4">
    <source>
        <dbReference type="ARBA" id="ARBA00022692"/>
    </source>
</evidence>
<keyword evidence="7 8" id="KW-0472">Membrane</keyword>
<reference evidence="9" key="1">
    <citation type="journal article" date="2021" name="Cell">
        <title>Tracing the genetic footprints of vertebrate landing in non-teleost ray-finned fishes.</title>
        <authorList>
            <person name="Bi X."/>
            <person name="Wang K."/>
            <person name="Yang L."/>
            <person name="Pan H."/>
            <person name="Jiang H."/>
            <person name="Wei Q."/>
            <person name="Fang M."/>
            <person name="Yu H."/>
            <person name="Zhu C."/>
            <person name="Cai Y."/>
            <person name="He Y."/>
            <person name="Gan X."/>
            <person name="Zeng H."/>
            <person name="Yu D."/>
            <person name="Zhu Y."/>
            <person name="Jiang H."/>
            <person name="Qiu Q."/>
            <person name="Yang H."/>
            <person name="Zhang Y.E."/>
            <person name="Wang W."/>
            <person name="Zhu M."/>
            <person name="He S."/>
            <person name="Zhang G."/>
        </authorList>
    </citation>
    <scope>NUCLEOTIDE SEQUENCE</scope>
    <source>
        <strain evidence="9">Pddl_001</strain>
    </source>
</reference>
<evidence type="ECO:0000256" key="8">
    <source>
        <dbReference type="RuleBase" id="RU361189"/>
    </source>
</evidence>
<evidence type="ECO:0000256" key="2">
    <source>
        <dbReference type="ARBA" id="ARBA00009904"/>
    </source>
</evidence>
<keyword evidence="10" id="KW-1185">Reference proteome</keyword>